<sequence length="520" mass="57418">MVKHVWNYALLVVLVLLAACSEKNEYTRVIPQDASVVGSFQVSSLVQKSGLTESVDQTVLDKLKKNVVQGLPAEEAKVLEDILNNPSESGIDFKRPIYFFIQPDGETSGVVACVQNSDKLHDLVDVLAGQQMCAQLEEKDGASWTESGKLVLAFTDEALLMGSGRMKSEELKAQMKGWLNNPKERSFAATDEYKSMSEANADMAFVNGLDLMPVELRSMMQAALPEGAKLSDIRMLTAVRFENGKMVADMQTIYKNKELRKMAETQMAALDKLNDKYMDAYPENTFCWMALRGNGAKLYEQLDKQKVFGSALMSMPFDIDLKPVFEAVDGTVTLGMNMLDEKIPQVSLFAEVKNADFLQALINQLKPIISMAGRSMRLVPTGKDSYELQLADGSQFGMGQGPTSICIGVRDKRFYLTNDKLLLNEGVKGNSLVKAPWASEVSGKRFFMALSISSVRDLILSEVPRYSRGIAGQVVDNFSYLTVDVKDAEHATLTIASNDAKTNVLKQWVDLGLKLSGVVR</sequence>
<evidence type="ECO:0000313" key="1">
    <source>
        <dbReference type="EMBL" id="MCR8872960.1"/>
    </source>
</evidence>
<name>A0AAW5N564_9BACT</name>
<keyword evidence="2" id="KW-1185">Reference proteome</keyword>
<dbReference type="AlphaFoldDB" id="A0AAW5N564"/>
<gene>
    <name evidence="1" type="ORF">NW209_02800</name>
</gene>
<accession>A0AAW5N564</accession>
<evidence type="ECO:0000313" key="2">
    <source>
        <dbReference type="Proteomes" id="UP001204579"/>
    </source>
</evidence>
<dbReference type="Proteomes" id="UP001204579">
    <property type="component" value="Unassembled WGS sequence"/>
</dbReference>
<organism evidence="1 2">
    <name type="scientific">Phocaeicola barnesiae</name>
    <dbReference type="NCBI Taxonomy" id="376804"/>
    <lineage>
        <taxon>Bacteria</taxon>
        <taxon>Pseudomonadati</taxon>
        <taxon>Bacteroidota</taxon>
        <taxon>Bacteroidia</taxon>
        <taxon>Bacteroidales</taxon>
        <taxon>Bacteroidaceae</taxon>
        <taxon>Phocaeicola</taxon>
    </lineage>
</organism>
<dbReference type="InterPro" id="IPR032276">
    <property type="entry name" value="DUF4836"/>
</dbReference>
<dbReference type="PROSITE" id="PS51257">
    <property type="entry name" value="PROKAR_LIPOPROTEIN"/>
    <property type="match status" value="1"/>
</dbReference>
<proteinExistence type="predicted"/>
<reference evidence="1 2" key="1">
    <citation type="submission" date="2022-08" db="EMBL/GenBank/DDBJ databases">
        <authorList>
            <person name="Zeman M."/>
            <person name="Kubasova T."/>
        </authorList>
    </citation>
    <scope>NUCLEOTIDE SEQUENCE [LARGE SCALE GENOMIC DNA]</scope>
    <source>
        <strain evidence="1 2">ET62</strain>
    </source>
</reference>
<protein>
    <submittedName>
        <fullName evidence="1">DUF4836 family protein</fullName>
    </submittedName>
</protein>
<dbReference type="Pfam" id="PF16120">
    <property type="entry name" value="DUF4836"/>
    <property type="match status" value="1"/>
</dbReference>
<comment type="caution">
    <text evidence="1">The sequence shown here is derived from an EMBL/GenBank/DDBJ whole genome shotgun (WGS) entry which is preliminary data.</text>
</comment>
<dbReference type="RefSeq" id="WP_258335358.1">
    <property type="nucleotide sequence ID" value="NZ_JANRHJ010000002.1"/>
</dbReference>
<dbReference type="EMBL" id="JANRHJ010000002">
    <property type="protein sequence ID" value="MCR8872960.1"/>
    <property type="molecule type" value="Genomic_DNA"/>
</dbReference>